<dbReference type="PANTHER" id="PTHR21562:SF120">
    <property type="entry name" value="PECTIN ACETYLESTERASE"/>
    <property type="match status" value="1"/>
</dbReference>
<dbReference type="EMBL" id="BSYR01000004">
    <property type="protein sequence ID" value="GMI65977.1"/>
    <property type="molecule type" value="Genomic_DNA"/>
</dbReference>
<dbReference type="InterPro" id="IPR004963">
    <property type="entry name" value="PAE/NOTUM"/>
</dbReference>
<dbReference type="Pfam" id="PF03283">
    <property type="entry name" value="PAE"/>
    <property type="match status" value="1"/>
</dbReference>
<proteinExistence type="inferred from homology"/>
<dbReference type="PANTHER" id="PTHR21562">
    <property type="entry name" value="NOTUM-RELATED"/>
    <property type="match status" value="1"/>
</dbReference>
<protein>
    <recommendedName>
        <fullName evidence="6">Pectin acetylesterase</fullName>
        <ecNumber evidence="6">3.1.1.-</ecNumber>
    </recommendedName>
</protein>
<gene>
    <name evidence="7" type="ORF">HRI_000267000</name>
</gene>
<evidence type="ECO:0000256" key="5">
    <source>
        <dbReference type="ARBA" id="ARBA00023316"/>
    </source>
</evidence>
<keyword evidence="6" id="KW-0964">Secreted</keyword>
<comment type="similarity">
    <text evidence="3 6">Belongs to the pectinacetylesterase family.</text>
</comment>
<evidence type="ECO:0000313" key="7">
    <source>
        <dbReference type="EMBL" id="GMI65977.1"/>
    </source>
</evidence>
<evidence type="ECO:0000256" key="4">
    <source>
        <dbReference type="ARBA" id="ARBA00022512"/>
    </source>
</evidence>
<comment type="caution">
    <text evidence="7">The sequence shown here is derived from an EMBL/GenBank/DDBJ whole genome shotgun (WGS) entry which is preliminary data.</text>
</comment>
<comment type="function">
    <text evidence="1 6">Hydrolyzes acetyl esters in homogalacturonan regions of pectin. In type I primary cell wall, galacturonic acid residues of pectin can be acetylated at the O-2 and O-3 positions. Decreasing the degree of acetylation of pectin gels in vitro alters their physical properties.</text>
</comment>
<keyword evidence="4 6" id="KW-0134">Cell wall</keyword>
<keyword evidence="5 6" id="KW-0961">Cell wall biogenesis/degradation</keyword>
<evidence type="ECO:0000256" key="2">
    <source>
        <dbReference type="ARBA" id="ARBA00004191"/>
    </source>
</evidence>
<dbReference type="AlphaFoldDB" id="A0A9W7GUR2"/>
<sequence length="75" mass="8711">MTTIFSNFRFQVQESLIPSSADPNGFWRDCKMDHAHCNSSQMQFLQDFRNQMLNAINDFSKSNQNGLFINSCFAH</sequence>
<dbReference type="OrthoDB" id="2015280at2759"/>
<dbReference type="EC" id="3.1.1.-" evidence="6"/>
<dbReference type="GO" id="GO:0071555">
    <property type="term" value="P:cell wall organization"/>
    <property type="evidence" value="ECO:0007669"/>
    <property type="project" value="UniProtKB-KW"/>
</dbReference>
<dbReference type="Proteomes" id="UP001165190">
    <property type="component" value="Unassembled WGS sequence"/>
</dbReference>
<evidence type="ECO:0000256" key="6">
    <source>
        <dbReference type="RuleBase" id="RU363114"/>
    </source>
</evidence>
<reference evidence="7" key="1">
    <citation type="submission" date="2023-05" db="EMBL/GenBank/DDBJ databases">
        <title>Genome and transcriptome analyses reveal genes involved in the formation of fine ridges on petal epidermal cells in Hibiscus trionum.</title>
        <authorList>
            <person name="Koshimizu S."/>
            <person name="Masuda S."/>
            <person name="Ishii T."/>
            <person name="Shirasu K."/>
            <person name="Hoshino A."/>
            <person name="Arita M."/>
        </authorList>
    </citation>
    <scope>NUCLEOTIDE SEQUENCE</scope>
    <source>
        <strain evidence="7">Hamamatsu line</strain>
    </source>
</reference>
<name>A0A9W7GUR2_HIBTR</name>
<organism evidence="7 8">
    <name type="scientific">Hibiscus trionum</name>
    <name type="common">Flower of an hour</name>
    <dbReference type="NCBI Taxonomy" id="183268"/>
    <lineage>
        <taxon>Eukaryota</taxon>
        <taxon>Viridiplantae</taxon>
        <taxon>Streptophyta</taxon>
        <taxon>Embryophyta</taxon>
        <taxon>Tracheophyta</taxon>
        <taxon>Spermatophyta</taxon>
        <taxon>Magnoliopsida</taxon>
        <taxon>eudicotyledons</taxon>
        <taxon>Gunneridae</taxon>
        <taxon>Pentapetalae</taxon>
        <taxon>rosids</taxon>
        <taxon>malvids</taxon>
        <taxon>Malvales</taxon>
        <taxon>Malvaceae</taxon>
        <taxon>Malvoideae</taxon>
        <taxon>Hibiscus</taxon>
    </lineage>
</organism>
<evidence type="ECO:0000313" key="8">
    <source>
        <dbReference type="Proteomes" id="UP001165190"/>
    </source>
</evidence>
<evidence type="ECO:0000256" key="1">
    <source>
        <dbReference type="ARBA" id="ARBA00003534"/>
    </source>
</evidence>
<keyword evidence="6" id="KW-0378">Hydrolase</keyword>
<accession>A0A9W7GUR2</accession>
<dbReference type="GO" id="GO:0052793">
    <property type="term" value="F:pectin acetylesterase activity"/>
    <property type="evidence" value="ECO:0007669"/>
    <property type="project" value="TreeGrafter"/>
</dbReference>
<dbReference type="GO" id="GO:0009505">
    <property type="term" value="C:plant-type cell wall"/>
    <property type="evidence" value="ECO:0007669"/>
    <property type="project" value="TreeGrafter"/>
</dbReference>
<evidence type="ECO:0000256" key="3">
    <source>
        <dbReference type="ARBA" id="ARBA00005784"/>
    </source>
</evidence>
<comment type="subcellular location">
    <subcellularLocation>
        <location evidence="2 6">Secreted</location>
        <location evidence="2 6">Cell wall</location>
    </subcellularLocation>
</comment>
<keyword evidence="8" id="KW-1185">Reference proteome</keyword>